<sequence>MSTYTLYYQAPLVHANAAWPCTSQHPHPSFKFQSAEPSIHGAASALQPSGATPPTKRIPVPALRVLNGGSEVYSQLQSPLFRLPPELRNKIYEMLLCPDAIKPHALPHFRQDLSVRGFNQTCSSTMLHPAILSTCKRAAEEAEPLLYAQNIFHAHPSLLTALPHFSSPSKPVLYPAVTSKIRRWQVTLRLDTDPRFSYDDAAKSFSGAEYLEIRVWQSQFEAADWGVLKLFAGVRGVGVARVGGSIDGEIARALERCMMKTAGDEADMDLCACMERTEMLCGRCYKKVDFGGRVNEWFNRQSI</sequence>
<dbReference type="InterPro" id="IPR038883">
    <property type="entry name" value="AN11006-like"/>
</dbReference>
<dbReference type="InterPro" id="IPR045518">
    <property type="entry name" value="2EXR"/>
</dbReference>
<organism evidence="2 3">
    <name type="scientific">Lojkania enalia</name>
    <dbReference type="NCBI Taxonomy" id="147567"/>
    <lineage>
        <taxon>Eukaryota</taxon>
        <taxon>Fungi</taxon>
        <taxon>Dikarya</taxon>
        <taxon>Ascomycota</taxon>
        <taxon>Pezizomycotina</taxon>
        <taxon>Dothideomycetes</taxon>
        <taxon>Pleosporomycetidae</taxon>
        <taxon>Pleosporales</taxon>
        <taxon>Pleosporales incertae sedis</taxon>
        <taxon>Lojkania</taxon>
    </lineage>
</organism>
<dbReference type="Pfam" id="PF20150">
    <property type="entry name" value="2EXR"/>
    <property type="match status" value="1"/>
</dbReference>
<dbReference type="PANTHER" id="PTHR42085">
    <property type="entry name" value="F-BOX DOMAIN-CONTAINING PROTEIN"/>
    <property type="match status" value="1"/>
</dbReference>
<proteinExistence type="predicted"/>
<feature type="domain" description="2EXR" evidence="1">
    <location>
        <begin position="82"/>
        <end position="154"/>
    </location>
</feature>
<gene>
    <name evidence="2" type="ORF">CC78DRAFT_218702</name>
</gene>
<dbReference type="Proteomes" id="UP000800093">
    <property type="component" value="Unassembled WGS sequence"/>
</dbReference>
<reference evidence="3" key="1">
    <citation type="journal article" date="2020" name="Stud. Mycol.">
        <title>101 Dothideomycetes genomes: A test case for predicting lifestyles and emergence of pathogens.</title>
        <authorList>
            <person name="Haridas S."/>
            <person name="Albert R."/>
            <person name="Binder M."/>
            <person name="Bloem J."/>
            <person name="LaButti K."/>
            <person name="Salamov A."/>
            <person name="Andreopoulos B."/>
            <person name="Baker S."/>
            <person name="Barry K."/>
            <person name="Bills G."/>
            <person name="Bluhm B."/>
            <person name="Cannon C."/>
            <person name="Castanera R."/>
            <person name="Culley D."/>
            <person name="Daum C."/>
            <person name="Ezra D."/>
            <person name="Gonzalez J."/>
            <person name="Henrissat B."/>
            <person name="Kuo A."/>
            <person name="Liang C."/>
            <person name="Lipzen A."/>
            <person name="Lutzoni F."/>
            <person name="Magnuson J."/>
            <person name="Mondo S."/>
            <person name="Nolan M."/>
            <person name="Ohm R."/>
            <person name="Pangilinan J."/>
            <person name="Park H.-J."/>
            <person name="Ramirez L."/>
            <person name="Alfaro M."/>
            <person name="Sun H."/>
            <person name="Tritt A."/>
            <person name="Yoshinaga Y."/>
            <person name="Zwiers L.-H."/>
            <person name="Turgeon B."/>
            <person name="Goodwin S."/>
            <person name="Spatafora J."/>
            <person name="Crous P."/>
            <person name="Grigoriev I."/>
        </authorList>
    </citation>
    <scope>NUCLEOTIDE SEQUENCE [LARGE SCALE GENOMIC DNA]</scope>
    <source>
        <strain evidence="3">CBS 304.66</strain>
    </source>
</reference>
<name>A0A9P4N8H1_9PLEO</name>
<dbReference type="AlphaFoldDB" id="A0A9P4N8H1"/>
<comment type="caution">
    <text evidence="2">The sequence shown here is derived from an EMBL/GenBank/DDBJ whole genome shotgun (WGS) entry which is preliminary data.</text>
</comment>
<evidence type="ECO:0000313" key="3">
    <source>
        <dbReference type="Proteomes" id="UP000800093"/>
    </source>
</evidence>
<dbReference type="EMBL" id="ML986613">
    <property type="protein sequence ID" value="KAF2264761.1"/>
    <property type="molecule type" value="Genomic_DNA"/>
</dbReference>
<accession>A0A9P4N8H1</accession>
<evidence type="ECO:0000313" key="2">
    <source>
        <dbReference type="EMBL" id="KAF2264761.1"/>
    </source>
</evidence>
<dbReference type="PANTHER" id="PTHR42085:SF4">
    <property type="entry name" value="F-BOX DOMAIN-CONTAINING PROTEIN"/>
    <property type="match status" value="1"/>
</dbReference>
<protein>
    <recommendedName>
        <fullName evidence="1">2EXR domain-containing protein</fullName>
    </recommendedName>
</protein>
<dbReference type="OrthoDB" id="2951834at2759"/>
<evidence type="ECO:0000259" key="1">
    <source>
        <dbReference type="Pfam" id="PF20150"/>
    </source>
</evidence>
<keyword evidence="3" id="KW-1185">Reference proteome</keyword>